<dbReference type="SUPFAM" id="SSF51182">
    <property type="entry name" value="RmlC-like cupins"/>
    <property type="match status" value="1"/>
</dbReference>
<keyword evidence="1" id="KW-0805">Transcription regulation</keyword>
<evidence type="ECO:0000313" key="6">
    <source>
        <dbReference type="Proteomes" id="UP001597079"/>
    </source>
</evidence>
<evidence type="ECO:0000256" key="2">
    <source>
        <dbReference type="ARBA" id="ARBA00023125"/>
    </source>
</evidence>
<dbReference type="RefSeq" id="WP_377943094.1">
    <property type="nucleotide sequence ID" value="NZ_JBHUCX010000028.1"/>
</dbReference>
<name>A0ABW4JHG2_9BACL</name>
<dbReference type="InterPro" id="IPR001387">
    <property type="entry name" value="Cro/C1-type_HTH"/>
</dbReference>
<evidence type="ECO:0000259" key="4">
    <source>
        <dbReference type="PROSITE" id="PS50943"/>
    </source>
</evidence>
<dbReference type="InterPro" id="IPR014710">
    <property type="entry name" value="RmlC-like_jellyroll"/>
</dbReference>
<accession>A0ABW4JHG2</accession>
<dbReference type="Gene3D" id="2.60.120.10">
    <property type="entry name" value="Jelly Rolls"/>
    <property type="match status" value="1"/>
</dbReference>
<dbReference type="SUPFAM" id="SSF47413">
    <property type="entry name" value="lambda repressor-like DNA-binding domains"/>
    <property type="match status" value="1"/>
</dbReference>
<reference evidence="6" key="1">
    <citation type="journal article" date="2019" name="Int. J. Syst. Evol. Microbiol.">
        <title>The Global Catalogue of Microorganisms (GCM) 10K type strain sequencing project: providing services to taxonomists for standard genome sequencing and annotation.</title>
        <authorList>
            <consortium name="The Broad Institute Genomics Platform"/>
            <consortium name="The Broad Institute Genome Sequencing Center for Infectious Disease"/>
            <person name="Wu L."/>
            <person name="Ma J."/>
        </authorList>
    </citation>
    <scope>NUCLEOTIDE SEQUENCE [LARGE SCALE GENOMIC DNA]</scope>
    <source>
        <strain evidence="6">CGMCC 1.12286</strain>
    </source>
</reference>
<protein>
    <submittedName>
        <fullName evidence="5">Helix-turn-helix domain-containing protein</fullName>
    </submittedName>
</protein>
<dbReference type="InterPro" id="IPR011051">
    <property type="entry name" value="RmlC_Cupin_sf"/>
</dbReference>
<keyword evidence="2" id="KW-0238">DNA-binding</keyword>
<dbReference type="EMBL" id="JBHUCX010000028">
    <property type="protein sequence ID" value="MFD1675219.1"/>
    <property type="molecule type" value="Genomic_DNA"/>
</dbReference>
<dbReference type="PANTHER" id="PTHR46797">
    <property type="entry name" value="HTH-TYPE TRANSCRIPTIONAL REGULATOR"/>
    <property type="match status" value="1"/>
</dbReference>
<dbReference type="InterPro" id="IPR010982">
    <property type="entry name" value="Lambda_DNA-bd_dom_sf"/>
</dbReference>
<dbReference type="SMART" id="SM00530">
    <property type="entry name" value="HTH_XRE"/>
    <property type="match status" value="1"/>
</dbReference>
<keyword evidence="6" id="KW-1185">Reference proteome</keyword>
<evidence type="ECO:0000256" key="1">
    <source>
        <dbReference type="ARBA" id="ARBA00023015"/>
    </source>
</evidence>
<dbReference type="Gene3D" id="1.10.260.40">
    <property type="entry name" value="lambda repressor-like DNA-binding domains"/>
    <property type="match status" value="1"/>
</dbReference>
<comment type="caution">
    <text evidence="5">The sequence shown here is derived from an EMBL/GenBank/DDBJ whole genome shotgun (WGS) entry which is preliminary data.</text>
</comment>
<gene>
    <name evidence="5" type="ORF">ACFSB2_10990</name>
</gene>
<dbReference type="Pfam" id="PF01381">
    <property type="entry name" value="HTH_3"/>
    <property type="match status" value="1"/>
</dbReference>
<dbReference type="PANTHER" id="PTHR46797:SF23">
    <property type="entry name" value="HTH-TYPE TRANSCRIPTIONAL REGULATOR SUTR"/>
    <property type="match status" value="1"/>
</dbReference>
<evidence type="ECO:0000313" key="5">
    <source>
        <dbReference type="EMBL" id="MFD1675219.1"/>
    </source>
</evidence>
<dbReference type="InterPro" id="IPR050807">
    <property type="entry name" value="TransReg_Diox_bact_type"/>
</dbReference>
<dbReference type="Proteomes" id="UP001597079">
    <property type="component" value="Unassembled WGS sequence"/>
</dbReference>
<sequence>MEKEMLSAQIGHRLRHYRQQRQLSLDALAEVTGVSKPMLGQIERGVSNPTVATLWKIASGLQIPFTALIVENPTLELLRADEQTRVVEDNERFEVYSTYCAQGIPFEMFRVRLHPGCRRDAESHGFGVLENITVFHGCLTIEIGSDTYTLHPGDALSFAANITHVYRNLGESMCEISMVISYQAGWQKPV</sequence>
<organism evidence="5 6">
    <name type="scientific">Alicyclobacillus fodiniaquatilis</name>
    <dbReference type="NCBI Taxonomy" id="1661150"/>
    <lineage>
        <taxon>Bacteria</taxon>
        <taxon>Bacillati</taxon>
        <taxon>Bacillota</taxon>
        <taxon>Bacilli</taxon>
        <taxon>Bacillales</taxon>
        <taxon>Alicyclobacillaceae</taxon>
        <taxon>Alicyclobacillus</taxon>
    </lineage>
</organism>
<dbReference type="CDD" id="cd02209">
    <property type="entry name" value="cupin_XRE_C"/>
    <property type="match status" value="1"/>
</dbReference>
<dbReference type="PROSITE" id="PS50943">
    <property type="entry name" value="HTH_CROC1"/>
    <property type="match status" value="1"/>
</dbReference>
<dbReference type="InterPro" id="IPR013096">
    <property type="entry name" value="Cupin_2"/>
</dbReference>
<evidence type="ECO:0000256" key="3">
    <source>
        <dbReference type="ARBA" id="ARBA00023163"/>
    </source>
</evidence>
<feature type="domain" description="HTH cro/C1-type" evidence="4">
    <location>
        <begin position="14"/>
        <end position="68"/>
    </location>
</feature>
<dbReference type="CDD" id="cd00093">
    <property type="entry name" value="HTH_XRE"/>
    <property type="match status" value="1"/>
</dbReference>
<proteinExistence type="predicted"/>
<keyword evidence="3" id="KW-0804">Transcription</keyword>
<dbReference type="Pfam" id="PF07883">
    <property type="entry name" value="Cupin_2"/>
    <property type="match status" value="1"/>
</dbReference>